<feature type="non-terminal residue" evidence="2">
    <location>
        <position position="109"/>
    </location>
</feature>
<dbReference type="AlphaFoldDB" id="A0A6A5B3W7"/>
<accession>A0A6A5B3W7</accession>
<dbReference type="Proteomes" id="UP000469452">
    <property type="component" value="Unassembled WGS sequence"/>
</dbReference>
<gene>
    <name evidence="2" type="ORF">AaE_000636</name>
</gene>
<evidence type="ECO:0000313" key="2">
    <source>
        <dbReference type="EMBL" id="KAF0775664.1"/>
    </source>
</evidence>
<proteinExistence type="predicted"/>
<feature type="compositionally biased region" description="Acidic residues" evidence="1">
    <location>
        <begin position="69"/>
        <end position="87"/>
    </location>
</feature>
<comment type="caution">
    <text evidence="2">The sequence shown here is derived from an EMBL/GenBank/DDBJ whole genome shotgun (WGS) entry which is preliminary data.</text>
</comment>
<sequence>MCSPHREIDATNIGLTRVRICTICMMRARSDQAIPDDHCGSSVFTVNVDPSVVEFLQSPPHKGGREHDDDNDDDEAFDRQDSDDEDETRLVVARRTTLQRTALAYDTMH</sequence>
<evidence type="ECO:0000313" key="3">
    <source>
        <dbReference type="Proteomes" id="UP000469452"/>
    </source>
</evidence>
<organism evidence="2 3">
    <name type="scientific">Aphanomyces astaci</name>
    <name type="common">Crayfish plague agent</name>
    <dbReference type="NCBI Taxonomy" id="112090"/>
    <lineage>
        <taxon>Eukaryota</taxon>
        <taxon>Sar</taxon>
        <taxon>Stramenopiles</taxon>
        <taxon>Oomycota</taxon>
        <taxon>Saprolegniomycetes</taxon>
        <taxon>Saprolegniales</taxon>
        <taxon>Verrucalvaceae</taxon>
        <taxon>Aphanomyces</taxon>
    </lineage>
</organism>
<dbReference type="VEuPathDB" id="FungiDB:H257_08564"/>
<dbReference type="EMBL" id="VJMI01001211">
    <property type="protein sequence ID" value="KAF0775664.1"/>
    <property type="molecule type" value="Genomic_DNA"/>
</dbReference>
<name>A0A6A5B3W7_APHAT</name>
<evidence type="ECO:0000256" key="1">
    <source>
        <dbReference type="SAM" id="MobiDB-lite"/>
    </source>
</evidence>
<protein>
    <submittedName>
        <fullName evidence="2">Uncharacterized protein</fullName>
    </submittedName>
</protein>
<feature type="region of interest" description="Disordered" evidence="1">
    <location>
        <begin position="55"/>
        <end position="92"/>
    </location>
</feature>
<reference evidence="2 3" key="1">
    <citation type="submission" date="2019-06" db="EMBL/GenBank/DDBJ databases">
        <title>Genomics analysis of Aphanomyces spp. identifies a new class of oomycete effector associated with host adaptation.</title>
        <authorList>
            <person name="Gaulin E."/>
        </authorList>
    </citation>
    <scope>NUCLEOTIDE SEQUENCE [LARGE SCALE GENOMIC DNA]</scope>
    <source>
        <strain evidence="2 3">E</strain>
    </source>
</reference>